<gene>
    <name evidence="1" type="ORF">Taro_049881</name>
</gene>
<dbReference type="Proteomes" id="UP000652761">
    <property type="component" value="Unassembled WGS sequence"/>
</dbReference>
<sequence length="141" mass="15710">MHEHDHITLIRHVDTNVHQGKINLKMHTRTHIYESHSREQDERGRGVMVFQFLGSCRVCRRWPTALLGVFGRGVVRACACWACLGYKPAVPVSVVVVPPVSLSPGARYLRACPRDRLLPLPGTPILGSLLMEFSGLRACSS</sequence>
<feature type="non-terminal residue" evidence="1">
    <location>
        <position position="1"/>
    </location>
</feature>
<organism evidence="1 2">
    <name type="scientific">Colocasia esculenta</name>
    <name type="common">Wild taro</name>
    <name type="synonym">Arum esculentum</name>
    <dbReference type="NCBI Taxonomy" id="4460"/>
    <lineage>
        <taxon>Eukaryota</taxon>
        <taxon>Viridiplantae</taxon>
        <taxon>Streptophyta</taxon>
        <taxon>Embryophyta</taxon>
        <taxon>Tracheophyta</taxon>
        <taxon>Spermatophyta</taxon>
        <taxon>Magnoliopsida</taxon>
        <taxon>Liliopsida</taxon>
        <taxon>Araceae</taxon>
        <taxon>Aroideae</taxon>
        <taxon>Colocasieae</taxon>
        <taxon>Colocasia</taxon>
    </lineage>
</organism>
<dbReference type="EMBL" id="NMUH01007244">
    <property type="protein sequence ID" value="MQM16918.1"/>
    <property type="molecule type" value="Genomic_DNA"/>
</dbReference>
<keyword evidence="2" id="KW-1185">Reference proteome</keyword>
<proteinExistence type="predicted"/>
<dbReference type="AlphaFoldDB" id="A0A843XC13"/>
<evidence type="ECO:0000313" key="2">
    <source>
        <dbReference type="Proteomes" id="UP000652761"/>
    </source>
</evidence>
<comment type="caution">
    <text evidence="1">The sequence shown here is derived from an EMBL/GenBank/DDBJ whole genome shotgun (WGS) entry which is preliminary data.</text>
</comment>
<evidence type="ECO:0000313" key="1">
    <source>
        <dbReference type="EMBL" id="MQM16918.1"/>
    </source>
</evidence>
<accession>A0A843XC13</accession>
<name>A0A843XC13_COLES</name>
<reference evidence="1" key="1">
    <citation type="submission" date="2017-07" db="EMBL/GenBank/DDBJ databases">
        <title>Taro Niue Genome Assembly and Annotation.</title>
        <authorList>
            <person name="Atibalentja N."/>
            <person name="Keating K."/>
            <person name="Fields C.J."/>
        </authorList>
    </citation>
    <scope>NUCLEOTIDE SEQUENCE</scope>
    <source>
        <strain evidence="1">Niue_2</strain>
        <tissue evidence="1">Leaf</tissue>
    </source>
</reference>
<protein>
    <submittedName>
        <fullName evidence="1">Uncharacterized protein</fullName>
    </submittedName>
</protein>